<proteinExistence type="predicted"/>
<dbReference type="PANTHER" id="PTHR43792">
    <property type="entry name" value="GNAT FAMILY, PUTATIVE (AFU_ORTHOLOGUE AFUA_3G00765)-RELATED-RELATED"/>
    <property type="match status" value="1"/>
</dbReference>
<comment type="caution">
    <text evidence="2">The sequence shown here is derived from an EMBL/GenBank/DDBJ whole genome shotgun (WGS) entry which is preliminary data.</text>
</comment>
<reference evidence="2 3" key="1">
    <citation type="journal article" date="2019" name="Int. J. Syst. Evol. Microbiol.">
        <title>The Global Catalogue of Microorganisms (GCM) 10K type strain sequencing project: providing services to taxonomists for standard genome sequencing and annotation.</title>
        <authorList>
            <consortium name="The Broad Institute Genomics Platform"/>
            <consortium name="The Broad Institute Genome Sequencing Center for Infectious Disease"/>
            <person name="Wu L."/>
            <person name="Ma J."/>
        </authorList>
    </citation>
    <scope>NUCLEOTIDE SEQUENCE [LARGE SCALE GENOMIC DNA]</scope>
    <source>
        <strain evidence="2 3">JCM 13581</strain>
    </source>
</reference>
<accession>A0ABN2NTK7</accession>
<dbReference type="Proteomes" id="UP001501303">
    <property type="component" value="Unassembled WGS sequence"/>
</dbReference>
<dbReference type="PROSITE" id="PS51186">
    <property type="entry name" value="GNAT"/>
    <property type="match status" value="1"/>
</dbReference>
<sequence length="161" mass="17066">MPVLQRLASAHAPALLAFEQENRAYFAASVPDRGDDYFAGFDDRHRMLLAEQRAGLCHFHLLVDEGGAVLGRFNLVDVADGSAELGFRVAERAAGRGLATAGVRQVCALAAGEYGLSTLRAAAARDNHGSRAVLTRTGFVPAGEVTLDGRPGQSYLRNLSG</sequence>
<dbReference type="Gene3D" id="3.40.630.30">
    <property type="match status" value="1"/>
</dbReference>
<evidence type="ECO:0000313" key="2">
    <source>
        <dbReference type="EMBL" id="GAA1898039.1"/>
    </source>
</evidence>
<protein>
    <recommendedName>
        <fullName evidence="1">N-acetyltransferase domain-containing protein</fullName>
    </recommendedName>
</protein>
<gene>
    <name evidence="2" type="ORF">GCM10009716_04970</name>
</gene>
<dbReference type="InterPro" id="IPR000182">
    <property type="entry name" value="GNAT_dom"/>
</dbReference>
<dbReference type="Pfam" id="PF13302">
    <property type="entry name" value="Acetyltransf_3"/>
    <property type="match status" value="1"/>
</dbReference>
<dbReference type="InterPro" id="IPR051531">
    <property type="entry name" value="N-acetyltransferase"/>
</dbReference>
<evidence type="ECO:0000313" key="3">
    <source>
        <dbReference type="Proteomes" id="UP001501303"/>
    </source>
</evidence>
<feature type="domain" description="N-acetyltransferase" evidence="1">
    <location>
        <begin position="2"/>
        <end position="160"/>
    </location>
</feature>
<dbReference type="InterPro" id="IPR016181">
    <property type="entry name" value="Acyl_CoA_acyltransferase"/>
</dbReference>
<dbReference type="RefSeq" id="WP_344258418.1">
    <property type="nucleotide sequence ID" value="NZ_BAAAMJ010000004.1"/>
</dbReference>
<keyword evidence="3" id="KW-1185">Reference proteome</keyword>
<organism evidence="2 3">
    <name type="scientific">Streptomyces sodiiphilus</name>
    <dbReference type="NCBI Taxonomy" id="226217"/>
    <lineage>
        <taxon>Bacteria</taxon>
        <taxon>Bacillati</taxon>
        <taxon>Actinomycetota</taxon>
        <taxon>Actinomycetes</taxon>
        <taxon>Kitasatosporales</taxon>
        <taxon>Streptomycetaceae</taxon>
        <taxon>Streptomyces</taxon>
    </lineage>
</organism>
<evidence type="ECO:0000259" key="1">
    <source>
        <dbReference type="PROSITE" id="PS51186"/>
    </source>
</evidence>
<dbReference type="EMBL" id="BAAAMJ010000004">
    <property type="protein sequence ID" value="GAA1898039.1"/>
    <property type="molecule type" value="Genomic_DNA"/>
</dbReference>
<name>A0ABN2NTK7_9ACTN</name>
<dbReference type="SUPFAM" id="SSF55729">
    <property type="entry name" value="Acyl-CoA N-acyltransferases (Nat)"/>
    <property type="match status" value="1"/>
</dbReference>